<dbReference type="EMBL" id="CP038614">
    <property type="protein sequence ID" value="QBY45731.1"/>
    <property type="molecule type" value="Genomic_DNA"/>
</dbReference>
<dbReference type="RefSeq" id="WP_051297190.1">
    <property type="nucleotide sequence ID" value="NZ_CP038614.1"/>
</dbReference>
<geneLocation type="plasmid" evidence="10">
    <name>parsfin2</name>
</geneLocation>
<dbReference type="Gene3D" id="2.160.20.80">
    <property type="entry name" value="E3 ubiquitin-protein ligase SopA"/>
    <property type="match status" value="1"/>
</dbReference>
<evidence type="ECO:0000256" key="1">
    <source>
        <dbReference type="ARBA" id="ARBA00004370"/>
    </source>
</evidence>
<dbReference type="GeneID" id="39751780"/>
<dbReference type="Proteomes" id="UP001177592">
    <property type="component" value="Plasmid paNv_CAN1"/>
</dbReference>
<gene>
    <name evidence="8" type="primary">pipB</name>
    <name evidence="8" type="ORF">ArsFIN_43420</name>
    <name evidence="9" type="ORF">QE258_22275</name>
</gene>
<evidence type="ECO:0000256" key="2">
    <source>
        <dbReference type="ARBA" id="ARBA00004613"/>
    </source>
</evidence>
<evidence type="ECO:0000313" key="11">
    <source>
        <dbReference type="Proteomes" id="UP001177592"/>
    </source>
</evidence>
<dbReference type="EMBL" id="CP123524">
    <property type="protein sequence ID" value="WGM07978.1"/>
    <property type="molecule type" value="Genomic_DNA"/>
</dbReference>
<dbReference type="InterPro" id="IPR001646">
    <property type="entry name" value="5peptide_repeat"/>
</dbReference>
<keyword evidence="5" id="KW-0843">Virulence</keyword>
<keyword evidence="6" id="KW-0472">Membrane</keyword>
<evidence type="ECO:0000256" key="6">
    <source>
        <dbReference type="ARBA" id="ARBA00023136"/>
    </source>
</evidence>
<keyword evidence="11" id="KW-1185">Reference proteome</keyword>
<dbReference type="KEGG" id="ans:ArsFIN_43420"/>
<dbReference type="InterPro" id="IPR048984">
    <property type="entry name" value="PipB2_N"/>
</dbReference>
<sequence>MSYINTNIDHYTKFMESNLGINDMDVKKATSPNTILEHIIDFITFGGVKKELTKQYSEFCSKIVDTLEQSNGLDRYEIPKNLKFNFSGKDVIFSNNDGFVSINVEGKVAEKRIDEKCFNNFCTIQLLMKREGLSENQARLTNDGNICLANADLSNRDLSGIDLRGAELHDVNLSNSDLSFSNLKGAQLQFTRLDSVCYGKQAERNTCMSNLCDYLKTTYQIDSEGKRNSKSDGLFRVSANHTDFLDIKKAFNEGNINFEEHLVHSLIKILADECKRLSPIDDLMLIEVKSGQEEFLSIFNKKVQSMIPEERKEFEIILGLYADAYDSAEDGNTSSFNKNSILTGSFYPSLFLGGGQTIATDIETISKQREFSKEIITSFKHLNDVELPVLHDNRNIHSQSVEKNKTVNEVDPSHARTRSELVKARKAFFEQLTSTNVNNLKQPISTGASRDVTTLRKFFDNNSPS</sequence>
<dbReference type="Gene3D" id="3.30.2450.10">
    <property type="entry name" value="Secreted effector protein pipB2"/>
    <property type="match status" value="1"/>
</dbReference>
<dbReference type="Pfam" id="PF21684">
    <property type="entry name" value="PipB2_N"/>
    <property type="match status" value="1"/>
</dbReference>
<reference evidence="9" key="2">
    <citation type="submission" date="2023-04" db="EMBL/GenBank/DDBJ databases">
        <title>Genome dynamics across the evolutionary transition to endosymbiosis.</title>
        <authorList>
            <person name="Siozios S."/>
            <person name="Nadal-Jimenez P."/>
            <person name="Azagi T."/>
            <person name="Sprong H."/>
            <person name="Frost C.L."/>
            <person name="Parratt S.R."/>
            <person name="Taylor G."/>
            <person name="Brettell L."/>
            <person name="Lew K.C."/>
            <person name="Croft L."/>
            <person name="King K.C."/>
            <person name="Brockhurst M.A."/>
            <person name="Hypsa V."/>
            <person name="Novakova E."/>
            <person name="Darby A.C."/>
            <person name="Hurst G.D.D."/>
        </authorList>
    </citation>
    <scope>NUCLEOTIDE SEQUENCE</scope>
    <source>
        <strain evidence="9">ANv_CAN</strain>
        <plasmid evidence="9">paNv_CAN1</plasmid>
    </source>
</reference>
<feature type="domain" description="Secreted effector protein PipB2 N-terminal" evidence="7">
    <location>
        <begin position="29"/>
        <end position="128"/>
    </location>
</feature>
<evidence type="ECO:0000313" key="10">
    <source>
        <dbReference type="Proteomes" id="UP000295134"/>
    </source>
</evidence>
<evidence type="ECO:0000256" key="3">
    <source>
        <dbReference type="ARBA" id="ARBA00022525"/>
    </source>
</evidence>
<proteinExistence type="predicted"/>
<dbReference type="Proteomes" id="UP000295134">
    <property type="component" value="Plasmid pArsFIN2"/>
</dbReference>
<dbReference type="GO" id="GO:0005576">
    <property type="term" value="C:extracellular region"/>
    <property type="evidence" value="ECO:0007669"/>
    <property type="project" value="UniProtKB-SubCell"/>
</dbReference>
<evidence type="ECO:0000313" key="8">
    <source>
        <dbReference type="EMBL" id="QBY45731.1"/>
    </source>
</evidence>
<geneLocation type="plasmid" evidence="8">
    <name>pArsFIN2</name>
</geneLocation>
<evidence type="ECO:0000313" key="9">
    <source>
        <dbReference type="EMBL" id="WGM07978.1"/>
    </source>
</evidence>
<comment type="subcellular location">
    <subcellularLocation>
        <location evidence="1">Membrane</location>
    </subcellularLocation>
    <subcellularLocation>
        <location evidence="2">Secreted</location>
    </subcellularLocation>
</comment>
<geneLocation type="plasmid" evidence="9 11">
    <name>paNv_CAN1</name>
</geneLocation>
<evidence type="ECO:0000256" key="5">
    <source>
        <dbReference type="ARBA" id="ARBA00023026"/>
    </source>
</evidence>
<keyword evidence="4" id="KW-0677">Repeat</keyword>
<dbReference type="AlphaFoldDB" id="A0A4P7KZS3"/>
<evidence type="ECO:0000259" key="7">
    <source>
        <dbReference type="Pfam" id="PF21684"/>
    </source>
</evidence>
<keyword evidence="8" id="KW-0614">Plasmid</keyword>
<protein>
    <submittedName>
        <fullName evidence="9">Pentapeptide repeat-containing protein</fullName>
    </submittedName>
    <submittedName>
        <fullName evidence="8">Secreted effector protein PipB</fullName>
    </submittedName>
</protein>
<dbReference type="GO" id="GO:0016020">
    <property type="term" value="C:membrane"/>
    <property type="evidence" value="ECO:0007669"/>
    <property type="project" value="UniProtKB-SubCell"/>
</dbReference>
<name>A0A4P7KZS3_9GAMM</name>
<evidence type="ECO:0000256" key="4">
    <source>
        <dbReference type="ARBA" id="ARBA00022737"/>
    </source>
</evidence>
<organism evidence="8 10">
    <name type="scientific">Arsenophonus nasoniae</name>
    <name type="common">son-killer infecting Nasonia vitripennis</name>
    <dbReference type="NCBI Taxonomy" id="638"/>
    <lineage>
        <taxon>Bacteria</taxon>
        <taxon>Pseudomonadati</taxon>
        <taxon>Pseudomonadota</taxon>
        <taxon>Gammaproteobacteria</taxon>
        <taxon>Enterobacterales</taxon>
        <taxon>Morganellaceae</taxon>
        <taxon>Arsenophonus</taxon>
    </lineage>
</organism>
<keyword evidence="3" id="KW-0964">Secreted</keyword>
<accession>A0A4P7KZS3</accession>
<dbReference type="Pfam" id="PF00805">
    <property type="entry name" value="Pentapeptide"/>
    <property type="match status" value="1"/>
</dbReference>
<reference evidence="8 10" key="1">
    <citation type="submission" date="2019-03" db="EMBL/GenBank/DDBJ databases">
        <title>Long-read sequencing reveals hyperdense prophage content in a complex bacterial symbiont genome.</title>
        <authorList>
            <person name="Frost C.L."/>
            <person name="Siozios S."/>
            <person name="Nadal-Jimenez P."/>
            <person name="Brockhurst M.A."/>
            <person name="King K.C."/>
            <person name="Darby A.C."/>
            <person name="Hurst G.D.D."/>
        </authorList>
    </citation>
    <scope>NUCLEOTIDE SEQUENCE [LARGE SCALE GENOMIC DNA]</scope>
    <source>
        <strain evidence="8 10">FIN</strain>
        <plasmid evidence="8">pArsFIN2</plasmid>
        <plasmid evidence="10">parsfin2</plasmid>
    </source>
</reference>
<dbReference type="SUPFAM" id="SSF141571">
    <property type="entry name" value="Pentapeptide repeat-like"/>
    <property type="match status" value="1"/>
</dbReference>